<evidence type="ECO:0000256" key="11">
    <source>
        <dbReference type="ARBA" id="ARBA00048919"/>
    </source>
</evidence>
<evidence type="ECO:0000313" key="13">
    <source>
        <dbReference type="EMBL" id="KAK0068804.1"/>
    </source>
</evidence>
<dbReference type="InterPro" id="IPR029058">
    <property type="entry name" value="AB_hydrolase_fold"/>
</dbReference>
<evidence type="ECO:0000256" key="4">
    <source>
        <dbReference type="ARBA" id="ARBA00042703"/>
    </source>
</evidence>
<dbReference type="Proteomes" id="UP001233172">
    <property type="component" value="Unassembled WGS sequence"/>
</dbReference>
<proteinExistence type="inferred from homology"/>
<comment type="catalytic activity">
    <reaction evidence="11">
        <text>1-octadecanoyl-2-(5Z,8Z,11Z,14Z-eicosatetraenoyl)-sn-glycerol + H2O = 2-(5Z,8Z,11Z,14Z-eicosatetraenoyl)-glycerol + octadecanoate + H(+)</text>
        <dbReference type="Rhea" id="RHEA:38507"/>
        <dbReference type="ChEBI" id="CHEBI:15377"/>
        <dbReference type="ChEBI" id="CHEBI:15378"/>
        <dbReference type="ChEBI" id="CHEBI:25629"/>
        <dbReference type="ChEBI" id="CHEBI:52392"/>
        <dbReference type="ChEBI" id="CHEBI:75728"/>
    </reaction>
</comment>
<evidence type="ECO:0000256" key="10">
    <source>
        <dbReference type="ARBA" id="ARBA00048513"/>
    </source>
</evidence>
<comment type="catalytic activity">
    <reaction evidence="8">
        <text>1-octadecanoyl-2-(4Z,7Z,10Z,13Z,16Z,19Z-docosahexaenoyl)-sn-glycerol + H2O = 2-(4Z,7Z,10Z,13Z,16Z,19Z-docosahexaenoyl)-glycerol + octadecanoate + H(+)</text>
        <dbReference type="Rhea" id="RHEA:77107"/>
        <dbReference type="ChEBI" id="CHEBI:15377"/>
        <dbReference type="ChEBI" id="CHEBI:15378"/>
        <dbReference type="ChEBI" id="CHEBI:25629"/>
        <dbReference type="ChEBI" id="CHEBI:77129"/>
        <dbReference type="ChEBI" id="CHEBI:186738"/>
    </reaction>
</comment>
<evidence type="ECO:0000256" key="1">
    <source>
        <dbReference type="ARBA" id="ARBA00008645"/>
    </source>
</evidence>
<feature type="domain" description="AB hydrolase-1" evidence="12">
    <location>
        <begin position="67"/>
        <end position="303"/>
    </location>
</feature>
<comment type="catalytic activity">
    <reaction evidence="10">
        <text>1-octadecanoyl-2-(9Z-octadecenoyl)-sn-glycerol + H2O = 2-(9Z-octadecenoyl)-glycerol + octadecanoate + H(+)</text>
        <dbReference type="Rhea" id="RHEA:77103"/>
        <dbReference type="ChEBI" id="CHEBI:15377"/>
        <dbReference type="ChEBI" id="CHEBI:15378"/>
        <dbReference type="ChEBI" id="CHEBI:25629"/>
        <dbReference type="ChEBI" id="CHEBI:73990"/>
        <dbReference type="ChEBI" id="CHEBI:75468"/>
    </reaction>
</comment>
<evidence type="ECO:0000259" key="12">
    <source>
        <dbReference type="Pfam" id="PF00561"/>
    </source>
</evidence>
<evidence type="ECO:0000256" key="3">
    <source>
        <dbReference type="ARBA" id="ARBA00026104"/>
    </source>
</evidence>
<dbReference type="GO" id="GO:0052689">
    <property type="term" value="F:carboxylic ester hydrolase activity"/>
    <property type="evidence" value="ECO:0007669"/>
    <property type="project" value="TreeGrafter"/>
</dbReference>
<evidence type="ECO:0000256" key="8">
    <source>
        <dbReference type="ARBA" id="ARBA00048283"/>
    </source>
</evidence>
<evidence type="ECO:0000256" key="2">
    <source>
        <dbReference type="ARBA" id="ARBA00022801"/>
    </source>
</evidence>
<dbReference type="PRINTS" id="PR00111">
    <property type="entry name" value="ABHYDROLASE"/>
</dbReference>
<dbReference type="EMBL" id="JASAOG010000004">
    <property type="protein sequence ID" value="KAK0068804.1"/>
    <property type="molecule type" value="Genomic_DNA"/>
</dbReference>
<dbReference type="PANTHER" id="PTHR46118:SF4">
    <property type="entry name" value="PROTEIN ABHD11"/>
    <property type="match status" value="1"/>
</dbReference>
<comment type="similarity">
    <text evidence="1">Belongs to the AB hydrolase superfamily.</text>
</comment>
<reference evidence="13" key="1">
    <citation type="journal article" date="2023" name="PLoS Negl. Trop. Dis.">
        <title>A genome sequence for Biomphalaria pfeifferi, the major vector snail for the human-infecting parasite Schistosoma mansoni.</title>
        <authorList>
            <person name="Bu L."/>
            <person name="Lu L."/>
            <person name="Laidemitt M.R."/>
            <person name="Zhang S.M."/>
            <person name="Mutuku M."/>
            <person name="Mkoji G."/>
            <person name="Steinauer M."/>
            <person name="Loker E.S."/>
        </authorList>
    </citation>
    <scope>NUCLEOTIDE SEQUENCE</scope>
    <source>
        <strain evidence="13">KasaAsao</strain>
    </source>
</reference>
<evidence type="ECO:0000256" key="9">
    <source>
        <dbReference type="ARBA" id="ARBA00048504"/>
    </source>
</evidence>
<accession>A0AAD8C9M7</accession>
<gene>
    <name evidence="13" type="ORF">Bpfe_001767</name>
</gene>
<comment type="caution">
    <text evidence="13">The sequence shown here is derived from an EMBL/GenBank/DDBJ whole genome shotgun (WGS) entry which is preliminary data.</text>
</comment>
<comment type="catalytic activity">
    <reaction evidence="9">
        <text>1,2-didecanoylglycerol + H2O = decanoylglycerol + decanoate + H(+)</text>
        <dbReference type="Rhea" id="RHEA:48596"/>
        <dbReference type="ChEBI" id="CHEBI:11152"/>
        <dbReference type="ChEBI" id="CHEBI:15377"/>
        <dbReference type="ChEBI" id="CHEBI:15378"/>
        <dbReference type="ChEBI" id="CHEBI:27689"/>
        <dbReference type="ChEBI" id="CHEBI:90605"/>
    </reaction>
</comment>
<organism evidence="13 14">
    <name type="scientific">Biomphalaria pfeifferi</name>
    <name type="common">Bloodfluke planorb</name>
    <name type="synonym">Freshwater snail</name>
    <dbReference type="NCBI Taxonomy" id="112525"/>
    <lineage>
        <taxon>Eukaryota</taxon>
        <taxon>Metazoa</taxon>
        <taxon>Spiralia</taxon>
        <taxon>Lophotrochozoa</taxon>
        <taxon>Mollusca</taxon>
        <taxon>Gastropoda</taxon>
        <taxon>Heterobranchia</taxon>
        <taxon>Euthyneura</taxon>
        <taxon>Panpulmonata</taxon>
        <taxon>Hygrophila</taxon>
        <taxon>Lymnaeoidea</taxon>
        <taxon>Planorbidae</taxon>
        <taxon>Biomphalaria</taxon>
    </lineage>
</organism>
<comment type="catalytic activity">
    <reaction evidence="6">
        <text>a 1,3-diacyl-sn-glycerol + H2O = a 1-acyl-sn-glycerol + a fatty acid + H(+)</text>
        <dbReference type="Rhea" id="RHEA:38503"/>
        <dbReference type="ChEBI" id="CHEBI:15377"/>
        <dbReference type="ChEBI" id="CHEBI:15378"/>
        <dbReference type="ChEBI" id="CHEBI:28868"/>
        <dbReference type="ChEBI" id="CHEBI:64683"/>
        <dbReference type="ChEBI" id="CHEBI:77272"/>
    </reaction>
</comment>
<evidence type="ECO:0000256" key="7">
    <source>
        <dbReference type="ARBA" id="ARBA00044064"/>
    </source>
</evidence>
<dbReference type="InterPro" id="IPR000073">
    <property type="entry name" value="AB_hydrolase_1"/>
</dbReference>
<protein>
    <recommendedName>
        <fullName evidence="7">sn-1-specific diacylglycerol lipase ABHD11</fullName>
        <ecNumber evidence="3">3.1.1.116</ecNumber>
    </recommendedName>
    <alternativeName>
        <fullName evidence="4">Alpha/beta hydrolase domain-containing protein 11</fullName>
    </alternativeName>
</protein>
<dbReference type="Pfam" id="PF00561">
    <property type="entry name" value="Abhydrolase_1"/>
    <property type="match status" value="1"/>
</dbReference>
<evidence type="ECO:0000256" key="5">
    <source>
        <dbReference type="ARBA" id="ARBA00043667"/>
    </source>
</evidence>
<evidence type="ECO:0000313" key="14">
    <source>
        <dbReference type="Proteomes" id="UP001233172"/>
    </source>
</evidence>
<dbReference type="SUPFAM" id="SSF53474">
    <property type="entry name" value="alpha/beta-Hydrolases"/>
    <property type="match status" value="1"/>
</dbReference>
<dbReference type="GO" id="GO:0005739">
    <property type="term" value="C:mitochondrion"/>
    <property type="evidence" value="ECO:0007669"/>
    <property type="project" value="TreeGrafter"/>
</dbReference>
<sequence length="322" mass="36192">MEIRSRLSLSCFYRVFRNCKQWHKKHSCSLQNRHSHRQLSSESGDVDLELSYTTYPDQEHSQVSTKKPLLFLHGLFGAKGNLHSVSKHLSNDGQKVVTYDACNHGDSQHSPKIDYLSMADDLDGLITDLSLKDPVVMGHSMGGKTAMTLALTKPERLSALIVVDITPSSSDTRELYKYAQAMKNVQIPSGVSIIQARKNVEAQLSAVVTNRAVLQFLLTNLREFPSGELRWRMNLNAIINNFDKITQFPDLSSKQFIKPTLFIFGANSPHYRSVQMDVIKSFFPQVQVTVIKEAAHFVHADKPLEFVAAVKTFLSSIEEIAV</sequence>
<name>A0AAD8C9M7_BIOPF</name>
<keyword evidence="2 13" id="KW-0378">Hydrolase</keyword>
<dbReference type="AlphaFoldDB" id="A0AAD8C9M7"/>
<dbReference type="Gene3D" id="3.40.50.1820">
    <property type="entry name" value="alpha/beta hydrolase"/>
    <property type="match status" value="1"/>
</dbReference>
<dbReference type="EC" id="3.1.1.116" evidence="3"/>
<comment type="catalytic activity">
    <reaction evidence="5">
        <text>a 1,2-diacyl-sn-glycerol + H2O = a 2-acylglycerol + a fatty acid + H(+)</text>
        <dbReference type="Rhea" id="RHEA:33275"/>
        <dbReference type="ChEBI" id="CHEBI:15377"/>
        <dbReference type="ChEBI" id="CHEBI:15378"/>
        <dbReference type="ChEBI" id="CHEBI:17389"/>
        <dbReference type="ChEBI" id="CHEBI:17815"/>
        <dbReference type="ChEBI" id="CHEBI:28868"/>
        <dbReference type="EC" id="3.1.1.116"/>
    </reaction>
</comment>
<keyword evidence="14" id="KW-1185">Reference proteome</keyword>
<reference evidence="13" key="2">
    <citation type="submission" date="2023-04" db="EMBL/GenBank/DDBJ databases">
        <authorList>
            <person name="Bu L."/>
            <person name="Lu L."/>
            <person name="Laidemitt M.R."/>
            <person name="Zhang S.M."/>
            <person name="Mutuku M."/>
            <person name="Mkoji G."/>
            <person name="Steinauer M."/>
            <person name="Loker E.S."/>
        </authorList>
    </citation>
    <scope>NUCLEOTIDE SEQUENCE</scope>
    <source>
        <strain evidence="13">KasaAsao</strain>
        <tissue evidence="13">Whole Snail</tissue>
    </source>
</reference>
<dbReference type="PANTHER" id="PTHR46118">
    <property type="entry name" value="PROTEIN ABHD11"/>
    <property type="match status" value="1"/>
</dbReference>
<evidence type="ECO:0000256" key="6">
    <source>
        <dbReference type="ARBA" id="ARBA00043742"/>
    </source>
</evidence>